<evidence type="ECO:0000313" key="3">
    <source>
        <dbReference type="Proteomes" id="UP001443914"/>
    </source>
</evidence>
<protein>
    <submittedName>
        <fullName evidence="2">Uncharacterized protein</fullName>
    </submittedName>
</protein>
<keyword evidence="3" id="KW-1185">Reference proteome</keyword>
<proteinExistence type="predicted"/>
<reference evidence="2" key="1">
    <citation type="submission" date="2024-03" db="EMBL/GenBank/DDBJ databases">
        <title>WGS assembly of Saponaria officinalis var. Norfolk2.</title>
        <authorList>
            <person name="Jenkins J."/>
            <person name="Shu S."/>
            <person name="Grimwood J."/>
            <person name="Barry K."/>
            <person name="Goodstein D."/>
            <person name="Schmutz J."/>
            <person name="Leebens-Mack J."/>
            <person name="Osbourn A."/>
        </authorList>
    </citation>
    <scope>NUCLEOTIDE SEQUENCE [LARGE SCALE GENOMIC DNA]</scope>
    <source>
        <strain evidence="2">JIC</strain>
    </source>
</reference>
<keyword evidence="1" id="KW-1133">Transmembrane helix</keyword>
<organism evidence="2 3">
    <name type="scientific">Saponaria officinalis</name>
    <name type="common">Common soapwort</name>
    <name type="synonym">Lychnis saponaria</name>
    <dbReference type="NCBI Taxonomy" id="3572"/>
    <lineage>
        <taxon>Eukaryota</taxon>
        <taxon>Viridiplantae</taxon>
        <taxon>Streptophyta</taxon>
        <taxon>Embryophyta</taxon>
        <taxon>Tracheophyta</taxon>
        <taxon>Spermatophyta</taxon>
        <taxon>Magnoliopsida</taxon>
        <taxon>eudicotyledons</taxon>
        <taxon>Gunneridae</taxon>
        <taxon>Pentapetalae</taxon>
        <taxon>Caryophyllales</taxon>
        <taxon>Caryophyllaceae</taxon>
        <taxon>Caryophylleae</taxon>
        <taxon>Saponaria</taxon>
    </lineage>
</organism>
<accession>A0AAW1GWC3</accession>
<sequence length="171" mass="19579">MQPTNLNVFFGSTYLLCIMPQLPNSNHSHMYHASFAFMTTIIFNLLQLKNQGNQFPSPFETNSITISVALICFFLYCFFHHNPRFMSRICFYHRGLSRVMTMLCSSLALACLGSLLLPLSTQTTALHVLYGSIGLVSVSCCAWLCWRRLRSSPLRRANLLPVHTRELWVRP</sequence>
<dbReference type="Proteomes" id="UP001443914">
    <property type="component" value="Unassembled WGS sequence"/>
</dbReference>
<evidence type="ECO:0000256" key="1">
    <source>
        <dbReference type="SAM" id="Phobius"/>
    </source>
</evidence>
<dbReference type="AlphaFoldDB" id="A0AAW1GWC3"/>
<dbReference type="PANTHER" id="PTHR34115:SF5">
    <property type="entry name" value="PROTEIN, PUTATIVE-RELATED"/>
    <property type="match status" value="1"/>
</dbReference>
<feature type="transmembrane region" description="Helical" evidence="1">
    <location>
        <begin position="30"/>
        <end position="47"/>
    </location>
</feature>
<feature type="transmembrane region" description="Helical" evidence="1">
    <location>
        <begin position="99"/>
        <end position="119"/>
    </location>
</feature>
<dbReference type="InterPro" id="IPR053258">
    <property type="entry name" value="Ca-permeable_cation_channel"/>
</dbReference>
<keyword evidence="1" id="KW-0472">Membrane</keyword>
<dbReference type="PANTHER" id="PTHR34115">
    <property type="entry name" value="PROTEIN, PUTATIVE-RELATED"/>
    <property type="match status" value="1"/>
</dbReference>
<gene>
    <name evidence="2" type="ORF">RND81_13G026000</name>
</gene>
<evidence type="ECO:0000313" key="2">
    <source>
        <dbReference type="EMBL" id="KAK9667982.1"/>
    </source>
</evidence>
<name>A0AAW1GWC3_SAPOF</name>
<comment type="caution">
    <text evidence="2">The sequence shown here is derived from an EMBL/GenBank/DDBJ whole genome shotgun (WGS) entry which is preliminary data.</text>
</comment>
<feature type="transmembrane region" description="Helical" evidence="1">
    <location>
        <begin position="125"/>
        <end position="146"/>
    </location>
</feature>
<keyword evidence="1" id="KW-0812">Transmembrane</keyword>
<feature type="transmembrane region" description="Helical" evidence="1">
    <location>
        <begin position="59"/>
        <end position="79"/>
    </location>
</feature>
<dbReference type="EMBL" id="JBDFQZ010000013">
    <property type="protein sequence ID" value="KAK9667982.1"/>
    <property type="molecule type" value="Genomic_DNA"/>
</dbReference>